<dbReference type="InterPro" id="IPR036709">
    <property type="entry name" value="Autotransporte_beta_dom_sf"/>
</dbReference>
<evidence type="ECO:0000256" key="1">
    <source>
        <dbReference type="SAM" id="SignalP"/>
    </source>
</evidence>
<dbReference type="InterPro" id="IPR043504">
    <property type="entry name" value="Peptidase_S1_PA_chymotrypsin"/>
</dbReference>
<dbReference type="EMBL" id="CP092471">
    <property type="protein sequence ID" value="UVI40631.1"/>
    <property type="molecule type" value="Genomic_DNA"/>
</dbReference>
<feature type="domain" description="Peptidase S1" evidence="2">
    <location>
        <begin position="102"/>
        <end position="420"/>
    </location>
</feature>
<dbReference type="SUPFAM" id="SSF50494">
    <property type="entry name" value="Trypsin-like serine proteases"/>
    <property type="match status" value="1"/>
</dbReference>
<evidence type="ECO:0000259" key="3">
    <source>
        <dbReference type="PROSITE" id="PS51208"/>
    </source>
</evidence>
<evidence type="ECO:0000259" key="2">
    <source>
        <dbReference type="PROSITE" id="PS50240"/>
    </source>
</evidence>
<dbReference type="Proteomes" id="UP001065265">
    <property type="component" value="Chromosome"/>
</dbReference>
<dbReference type="Pfam" id="PF03797">
    <property type="entry name" value="Autotransporter"/>
    <property type="match status" value="1"/>
</dbReference>
<dbReference type="RefSeq" id="WP_265561114.1">
    <property type="nucleotide sequence ID" value="NZ_CP092471.1"/>
</dbReference>
<dbReference type="SMART" id="SM00020">
    <property type="entry name" value="Tryp_SPc"/>
    <property type="match status" value="1"/>
</dbReference>
<dbReference type="Gene3D" id="2.40.10.10">
    <property type="entry name" value="Trypsin-like serine proteases"/>
    <property type="match status" value="1"/>
</dbReference>
<dbReference type="SMART" id="SM00869">
    <property type="entry name" value="Autotransporter"/>
    <property type="match status" value="1"/>
</dbReference>
<sequence length="1112" mass="115621">MTSNARRNGLLAAASMVSLAFAASAQAKDDSRAGGGVDLGTDSPAVGLDLADISPFQHSYQSFSSAVSVRPDQVIDEPAIVPRNDLNPNAFPPAGIWDPTDITGVGQMVINNIPGSPGASLGTCTGTLINPRTVIFAAHCVNTRAASAYGSNTGGTPISFGFKQNNLPALFDWLGFNDPSKIYQTNVDSAIYNVENVWYDPRSIVPEGNFLQADVAIATLDTPAFDIPTWAMLFTPLDQQEHVTVTGYGSTGNGIVGSSTSGGWRRRIAENYVSFLGSLADRNLFLFGSASGGLPQNLYMSSFSDPNPAYNTAAGKYDFGLFGPNDVALPREGITGPGDSGGPLILDQKYDIPLVIGVLSGGSRFFAGQPFGAYGTHSFYQPLHAFWDLIVANNPYVYATNKAGIGDWTDSRHWIQAMDPSYQIVVNGELVNGLPSTPGEGISGEGAKFGDVCFLTDCQDFTDPGEPTVGGNAFFVEGGPGSRNFVPNNIVANPGQGVRPRYFDVTLAAPGLTRLRDADITIDRLTVDGATTLNITRTGTLNVLGDFNQLVGWTNIDGTLSANEAFLMTGVLAGSGTLRAPFFTSAAGLIAPGSTGSTGTLTIDGNAILASGTTLFIDLNRNGSDTLAVTGKLSLSDPSVAGSKGASLVVSSLFGSQPRYRQTFTIATAGGGIEGTFGTVGSFLGVLRPELKYSANTVTATMQAGSFLDLLRGASATAKAFGAALDQLRGGSYNALGNFYGMVDLMDGNSLAMTFDGLAPTLGTDTNSLQRRQSNVLSFAVADRLSVMGGAGGQMSVMGEPGTIRNGLAALGTGQPDVRMGIADLTPKGGSSIALPEGVAGFVSGGTFGGNVDGASNLTDGGQYGSYFGMGLERSVSPKASVGVAVGYADGRELTSSGASRAATSQLAAYGSYKLGGNAYLGGMASMENVEIDTQRAGFDGVTDQRLYGASNMTRYAANAEIGVNLPIGKGMTLTPRAQLGYDLTNLGGYTEQGSQVALRIDGLTTESLSARSGFKLAGSHTTMTGWTVTPQLNADYVRRVGGSDDMTVRFAAADDIGILLPLDQGDTSWTEIRGGLSVARGNLSFGAGFETAIDRQAFRNDRAMVEFGYRF</sequence>
<evidence type="ECO:0000313" key="4">
    <source>
        <dbReference type="EMBL" id="UVI40631.1"/>
    </source>
</evidence>
<dbReference type="Gene3D" id="2.40.128.130">
    <property type="entry name" value="Autotransporter beta-domain"/>
    <property type="match status" value="1"/>
</dbReference>
<dbReference type="InterPro" id="IPR009003">
    <property type="entry name" value="Peptidase_S1_PA"/>
</dbReference>
<proteinExistence type="predicted"/>
<feature type="signal peptide" evidence="1">
    <location>
        <begin position="1"/>
        <end position="27"/>
    </location>
</feature>
<name>A0ABY5T3D3_9SPHN</name>
<dbReference type="SUPFAM" id="SSF103515">
    <property type="entry name" value="Autotransporter"/>
    <property type="match status" value="1"/>
</dbReference>
<dbReference type="PROSITE" id="PS51208">
    <property type="entry name" value="AUTOTRANSPORTER"/>
    <property type="match status" value="1"/>
</dbReference>
<keyword evidence="5" id="KW-1185">Reference proteome</keyword>
<reference evidence="4" key="1">
    <citation type="submission" date="2022-02" db="EMBL/GenBank/DDBJ databases">
        <title>Qipengyuania spongiae sp. nov., isolated from marine sponge.</title>
        <authorList>
            <person name="Li Z."/>
            <person name="Zhang M."/>
        </authorList>
    </citation>
    <scope>NUCLEOTIDE SEQUENCE</scope>
    <source>
        <strain evidence="4">PHS-Z21</strain>
    </source>
</reference>
<feature type="chain" id="PRO_5046643567" evidence="1">
    <location>
        <begin position="28"/>
        <end position="1112"/>
    </location>
</feature>
<feature type="domain" description="Autotransporter" evidence="3">
    <location>
        <begin position="832"/>
        <end position="1112"/>
    </location>
</feature>
<dbReference type="InterPro" id="IPR001254">
    <property type="entry name" value="Trypsin_dom"/>
</dbReference>
<protein>
    <submittedName>
        <fullName evidence="4">Autotransporter domain-containing protein</fullName>
    </submittedName>
</protein>
<gene>
    <name evidence="4" type="ORF">L1F33_06740</name>
</gene>
<keyword evidence="1" id="KW-0732">Signal</keyword>
<dbReference type="InterPro" id="IPR005546">
    <property type="entry name" value="Autotransporte_beta"/>
</dbReference>
<evidence type="ECO:0000313" key="5">
    <source>
        <dbReference type="Proteomes" id="UP001065265"/>
    </source>
</evidence>
<accession>A0ABY5T3D3</accession>
<dbReference type="PROSITE" id="PS50240">
    <property type="entry name" value="TRYPSIN_DOM"/>
    <property type="match status" value="1"/>
</dbReference>
<organism evidence="4 5">
    <name type="scientific">Qipengyuania spongiae</name>
    <dbReference type="NCBI Taxonomy" id="2909673"/>
    <lineage>
        <taxon>Bacteria</taxon>
        <taxon>Pseudomonadati</taxon>
        <taxon>Pseudomonadota</taxon>
        <taxon>Alphaproteobacteria</taxon>
        <taxon>Sphingomonadales</taxon>
        <taxon>Erythrobacteraceae</taxon>
        <taxon>Qipengyuania</taxon>
    </lineage>
</organism>